<dbReference type="InterPro" id="IPR036388">
    <property type="entry name" value="WH-like_DNA-bd_sf"/>
</dbReference>
<dbReference type="InterPro" id="IPR036634">
    <property type="entry name" value="PRD_sf"/>
</dbReference>
<dbReference type="Pfam" id="PF00359">
    <property type="entry name" value="PTS_EIIA_2"/>
    <property type="match status" value="1"/>
</dbReference>
<keyword evidence="1" id="KW-0808">Transferase</keyword>
<dbReference type="AlphaFoldDB" id="A0A1H3UGD5"/>
<dbReference type="SUPFAM" id="SSF52794">
    <property type="entry name" value="PTS system IIB component-like"/>
    <property type="match status" value="1"/>
</dbReference>
<dbReference type="EMBL" id="FNPI01000021">
    <property type="protein sequence ID" value="SDZ61356.1"/>
    <property type="molecule type" value="Genomic_DNA"/>
</dbReference>
<dbReference type="InterPro" id="IPR036390">
    <property type="entry name" value="WH_DNA-bd_sf"/>
</dbReference>
<protein>
    <submittedName>
        <fullName evidence="6">Mannitol operon transcriptional antiterminator</fullName>
    </submittedName>
</protein>
<dbReference type="CDD" id="cd05568">
    <property type="entry name" value="PTS_IIB_bgl_like"/>
    <property type="match status" value="1"/>
</dbReference>
<reference evidence="7" key="1">
    <citation type="submission" date="2016-10" db="EMBL/GenBank/DDBJ databases">
        <authorList>
            <person name="Varghese N."/>
            <person name="Submissions S."/>
        </authorList>
    </citation>
    <scope>NUCLEOTIDE SEQUENCE [LARGE SCALE GENOMIC DNA]</scope>
    <source>
        <strain evidence="7">SP</strain>
    </source>
</reference>
<dbReference type="PANTHER" id="PTHR30185">
    <property type="entry name" value="CRYPTIC BETA-GLUCOSIDE BGL OPERON ANTITERMINATOR"/>
    <property type="match status" value="1"/>
</dbReference>
<evidence type="ECO:0000259" key="3">
    <source>
        <dbReference type="PROSITE" id="PS51094"/>
    </source>
</evidence>
<feature type="domain" description="PRD" evidence="5">
    <location>
        <begin position="310"/>
        <end position="417"/>
    </location>
</feature>
<keyword evidence="2" id="KW-0677">Repeat</keyword>
<evidence type="ECO:0000259" key="5">
    <source>
        <dbReference type="PROSITE" id="PS51372"/>
    </source>
</evidence>
<dbReference type="STRING" id="1503961.SAMN05421736_12128"/>
<dbReference type="Pfam" id="PF00874">
    <property type="entry name" value="PRD"/>
    <property type="match status" value="2"/>
</dbReference>
<dbReference type="InterPro" id="IPR013196">
    <property type="entry name" value="HTH_11"/>
</dbReference>
<dbReference type="PROSITE" id="PS51372">
    <property type="entry name" value="PRD_2"/>
    <property type="match status" value="2"/>
</dbReference>
<dbReference type="InterPro" id="IPR050661">
    <property type="entry name" value="BglG_antiterminators"/>
</dbReference>
<evidence type="ECO:0000256" key="2">
    <source>
        <dbReference type="ARBA" id="ARBA00022737"/>
    </source>
</evidence>
<dbReference type="SUPFAM" id="SSF46785">
    <property type="entry name" value="Winged helix' DNA-binding domain"/>
    <property type="match status" value="1"/>
</dbReference>
<evidence type="ECO:0000256" key="1">
    <source>
        <dbReference type="ARBA" id="ARBA00022679"/>
    </source>
</evidence>
<organism evidence="6 7">
    <name type="scientific">Evansella caseinilytica</name>
    <dbReference type="NCBI Taxonomy" id="1503961"/>
    <lineage>
        <taxon>Bacteria</taxon>
        <taxon>Bacillati</taxon>
        <taxon>Bacillota</taxon>
        <taxon>Bacilli</taxon>
        <taxon>Bacillales</taxon>
        <taxon>Bacillaceae</taxon>
        <taxon>Evansella</taxon>
    </lineage>
</organism>
<dbReference type="Proteomes" id="UP000198935">
    <property type="component" value="Unassembled WGS sequence"/>
</dbReference>
<dbReference type="GO" id="GO:0008982">
    <property type="term" value="F:protein-N(PI)-phosphohistidine-sugar phosphotransferase activity"/>
    <property type="evidence" value="ECO:0007669"/>
    <property type="project" value="InterPro"/>
</dbReference>
<sequence length="709" mass="81423">MSLDKRSMAILNDIAQTDLYLPVDKLAKVFNVSRRTVYNDLEKINYWLKVNRLNEVQHIRAAGVYLDNQTKEVVKRRLLLTDVHYYELSPSERRAWTVVYILAGRKKIFLKDVAALTRVSRNTALEDVKLLRTELAGYRLGIRAARNAGYQINGDENNKRRALIHYLFEITPQNGWYGLISPSLSISAANREQDDNYSLFSYPDLKYLYHLLGRCENRLGIQFADEEFNILVIRFFLFIQRMKRGQFVSVDPLEKKVISVTEEYRAAVFLRKGIKKLLQMTVPDDEVYYFAKHLLAAKVNDHFNLHDGSQEVKKLRLVVKKMMEEFQLLAAVSFSDLLQMENNLLMHLKPAYYRVKYGIDMEEAPHQPVEDSFPEIFQLTKKVIHHFEDFVGKTISEREIAYIAIHFGGWLEREGLSIQARKKMLIVCTGGLGTSRLLQIQLEGLFSEVDITGTVSLREYEKLLLAVDFIVSTVPLSDRGVPVFLVRPLLTNHEKARLLQQVTALYVDSSPGHKYAIETVIRVVKWHADIRDDDKLRQALKQYLFQPSFHRTDNVCKPSLCELITNEKIVFKDKLETWREAIHEAALPLLNDGCITPGYVAAMIDNIVRQGPYMVISPLVALPHGTAGDGVKKLGMSWLQLTEPVDFLGKKVRIVIALAAEGNEKHLRALSQLTAMFSNDKKAVLEAENKQTIFEIMQKYSLENIEETD</sequence>
<dbReference type="GO" id="GO:0009401">
    <property type="term" value="P:phosphoenolpyruvate-dependent sugar phosphotransferase system"/>
    <property type="evidence" value="ECO:0007669"/>
    <property type="project" value="InterPro"/>
</dbReference>
<dbReference type="InterPro" id="IPR002178">
    <property type="entry name" value="PTS_EIIA_type-2_dom"/>
</dbReference>
<evidence type="ECO:0000313" key="7">
    <source>
        <dbReference type="Proteomes" id="UP000198935"/>
    </source>
</evidence>
<dbReference type="Gene3D" id="1.10.10.10">
    <property type="entry name" value="Winged helix-like DNA-binding domain superfamily/Winged helix DNA-binding domain"/>
    <property type="match status" value="1"/>
</dbReference>
<dbReference type="PROSITE" id="PS51094">
    <property type="entry name" value="PTS_EIIA_TYPE_2"/>
    <property type="match status" value="1"/>
</dbReference>
<dbReference type="InterPro" id="IPR036095">
    <property type="entry name" value="PTS_EIIB-like_sf"/>
</dbReference>
<dbReference type="InterPro" id="IPR013011">
    <property type="entry name" value="PTS_EIIB_2"/>
</dbReference>
<evidence type="ECO:0000313" key="6">
    <source>
        <dbReference type="EMBL" id="SDZ61356.1"/>
    </source>
</evidence>
<dbReference type="Pfam" id="PF08279">
    <property type="entry name" value="HTH_11"/>
    <property type="match status" value="1"/>
</dbReference>
<keyword evidence="7" id="KW-1185">Reference proteome</keyword>
<gene>
    <name evidence="6" type="ORF">SAMN05421736_12128</name>
</gene>
<dbReference type="InterPro" id="IPR016152">
    <property type="entry name" value="PTrfase/Anion_transptr"/>
</dbReference>
<dbReference type="PROSITE" id="PS51099">
    <property type="entry name" value="PTS_EIIB_TYPE_2"/>
    <property type="match status" value="1"/>
</dbReference>
<dbReference type="InterPro" id="IPR011608">
    <property type="entry name" value="PRD"/>
</dbReference>
<evidence type="ECO:0000259" key="4">
    <source>
        <dbReference type="PROSITE" id="PS51099"/>
    </source>
</evidence>
<dbReference type="SUPFAM" id="SSF63520">
    <property type="entry name" value="PTS-regulatory domain, PRD"/>
    <property type="match status" value="2"/>
</dbReference>
<feature type="domain" description="PTS EIIA type-2" evidence="3">
    <location>
        <begin position="562"/>
        <end position="703"/>
    </location>
</feature>
<dbReference type="Gene3D" id="3.40.50.2300">
    <property type="match status" value="1"/>
</dbReference>
<dbReference type="PANTHER" id="PTHR30185:SF13">
    <property type="entry name" value="LICABCH OPERON REGULATOR-RELATED"/>
    <property type="match status" value="1"/>
</dbReference>
<name>A0A1H3UGD5_9BACI</name>
<dbReference type="Gene3D" id="1.10.1790.10">
    <property type="entry name" value="PRD domain"/>
    <property type="match status" value="2"/>
</dbReference>
<dbReference type="GO" id="GO:0006355">
    <property type="term" value="P:regulation of DNA-templated transcription"/>
    <property type="evidence" value="ECO:0007669"/>
    <property type="project" value="InterPro"/>
</dbReference>
<dbReference type="Gene3D" id="3.40.930.10">
    <property type="entry name" value="Mannitol-specific EII, Chain A"/>
    <property type="match status" value="1"/>
</dbReference>
<accession>A0A1H3UGD5</accession>
<feature type="domain" description="PRD" evidence="5">
    <location>
        <begin position="199"/>
        <end position="304"/>
    </location>
</feature>
<dbReference type="SUPFAM" id="SSF55804">
    <property type="entry name" value="Phoshotransferase/anion transport protein"/>
    <property type="match status" value="1"/>
</dbReference>
<feature type="domain" description="PTS EIIB type-2" evidence="4">
    <location>
        <begin position="422"/>
        <end position="510"/>
    </location>
</feature>
<proteinExistence type="predicted"/>